<sequence length="125" mass="13511">MGFGADPARWHALLDSANEGSLTLDPETGKGLDKVCDDYLDQLDGIMATVGSVRFVDGFGTLPSGRILRKKFEAKATGSDAAMEKILKDHIESARTAKEVVAKAIANFTAVDRDNRDRITQTGNR</sequence>
<dbReference type="AlphaFoldDB" id="W5TCF0"/>
<dbReference type="HOGENOM" id="CLU_157210_0_0_11"/>
<dbReference type="STRING" id="1415166.NONO_c22270"/>
<accession>W5TCF0</accession>
<dbReference type="OrthoDB" id="4563448at2"/>
<evidence type="ECO:0000313" key="1">
    <source>
        <dbReference type="EMBL" id="AHH17025.1"/>
    </source>
</evidence>
<dbReference type="KEGG" id="nno:NONO_c22270"/>
<gene>
    <name evidence="1" type="ORF">NONO_c22270</name>
</gene>
<name>W5TCF0_9NOCA</name>
<dbReference type="Proteomes" id="UP000019150">
    <property type="component" value="Chromosome"/>
</dbReference>
<dbReference type="EMBL" id="CP006850">
    <property type="protein sequence ID" value="AHH17025.1"/>
    <property type="molecule type" value="Genomic_DNA"/>
</dbReference>
<evidence type="ECO:0000313" key="2">
    <source>
        <dbReference type="Proteomes" id="UP000019150"/>
    </source>
</evidence>
<dbReference type="RefSeq" id="WP_148306808.1">
    <property type="nucleotide sequence ID" value="NZ_CP006850.1"/>
</dbReference>
<dbReference type="eggNOG" id="ENOG502ZP92">
    <property type="taxonomic scope" value="Bacteria"/>
</dbReference>
<reference evidence="1 2" key="1">
    <citation type="journal article" date="2014" name="Appl. Environ. Microbiol.">
        <title>Insights into the Microbial Degradation of Rubber and Gutta-Percha by Analysis of the Complete Genome of Nocardia nova SH22a.</title>
        <authorList>
            <person name="Luo Q."/>
            <person name="Hiessl S."/>
            <person name="Poehlein A."/>
            <person name="Daniel R."/>
            <person name="Steinbuchel A."/>
        </authorList>
    </citation>
    <scope>NUCLEOTIDE SEQUENCE [LARGE SCALE GENOMIC DNA]</scope>
    <source>
        <strain evidence="1">SH22a</strain>
    </source>
</reference>
<organism evidence="1 2">
    <name type="scientific">Nocardia nova SH22a</name>
    <dbReference type="NCBI Taxonomy" id="1415166"/>
    <lineage>
        <taxon>Bacteria</taxon>
        <taxon>Bacillati</taxon>
        <taxon>Actinomycetota</taxon>
        <taxon>Actinomycetes</taxon>
        <taxon>Mycobacteriales</taxon>
        <taxon>Nocardiaceae</taxon>
        <taxon>Nocardia</taxon>
    </lineage>
</organism>
<dbReference type="PATRIC" id="fig|1415166.3.peg.2267"/>
<protein>
    <submittedName>
        <fullName evidence="1">Uncharacterized protein</fullName>
    </submittedName>
</protein>
<proteinExistence type="predicted"/>
<keyword evidence="2" id="KW-1185">Reference proteome</keyword>